<gene>
    <name evidence="1" type="ORF">AB1300_11160</name>
</gene>
<evidence type="ECO:0008006" key="3">
    <source>
        <dbReference type="Google" id="ProtNLM"/>
    </source>
</evidence>
<protein>
    <recommendedName>
        <fullName evidence="3">DUF3221 domain-containing protein</fullName>
    </recommendedName>
</protein>
<evidence type="ECO:0000313" key="1">
    <source>
        <dbReference type="EMBL" id="MEX3745694.1"/>
    </source>
</evidence>
<keyword evidence="2" id="KW-1185">Reference proteome</keyword>
<accession>A0ABV3VXR4</accession>
<proteinExistence type="predicted"/>
<comment type="caution">
    <text evidence="1">The sequence shown here is derived from an EMBL/GenBank/DDBJ whole genome shotgun (WGS) entry which is preliminary data.</text>
</comment>
<evidence type="ECO:0000313" key="2">
    <source>
        <dbReference type="Proteomes" id="UP001558534"/>
    </source>
</evidence>
<dbReference type="EMBL" id="JBFRHK010000005">
    <property type="protein sequence ID" value="MEX3745694.1"/>
    <property type="molecule type" value="Genomic_DNA"/>
</dbReference>
<name>A0ABV3VXR4_9BACI</name>
<sequence length="103" mass="11437">MNKKISLIITFLLCCGLLITCNSNRKVEATFIGVIEEMINDREAFVYVTETEDSPVYGIIYVNLAKNPDETFQVGDKVKVGYNGTVQDTAPLTITTLTVELVE</sequence>
<reference evidence="1 2" key="1">
    <citation type="submission" date="2024-07" db="EMBL/GenBank/DDBJ databases">
        <title>Characterization of a bacterium isolated from hydrolysated instant sea cucumber by whole-genome sequencing and metabolomics.</title>
        <authorList>
            <person name="Luo X."/>
            <person name="Zhang Z."/>
            <person name="Zheng Z."/>
            <person name="Zhang W."/>
            <person name="Ming T."/>
            <person name="Jiao L."/>
            <person name="Su X."/>
            <person name="Kong F."/>
            <person name="Xu J."/>
        </authorList>
    </citation>
    <scope>NUCLEOTIDE SEQUENCE [LARGE SCALE GENOMIC DNA]</scope>
    <source>
        <strain evidence="1 2">XL-2024</strain>
    </source>
</reference>
<organism evidence="1 2">
    <name type="scientific">Lysinibacillus xylanilyticus</name>
    <dbReference type="NCBI Taxonomy" id="582475"/>
    <lineage>
        <taxon>Bacteria</taxon>
        <taxon>Bacillati</taxon>
        <taxon>Bacillota</taxon>
        <taxon>Bacilli</taxon>
        <taxon>Bacillales</taxon>
        <taxon>Bacillaceae</taxon>
        <taxon>Lysinibacillus</taxon>
    </lineage>
</organism>
<dbReference type="Proteomes" id="UP001558534">
    <property type="component" value="Unassembled WGS sequence"/>
</dbReference>
<dbReference type="RefSeq" id="WP_368636560.1">
    <property type="nucleotide sequence ID" value="NZ_JBFRHK010000005.1"/>
</dbReference>